<gene>
    <name evidence="1" type="ORF">LCGC14_2850430</name>
</gene>
<comment type="caution">
    <text evidence="1">The sequence shown here is derived from an EMBL/GenBank/DDBJ whole genome shotgun (WGS) entry which is preliminary data.</text>
</comment>
<reference evidence="1" key="1">
    <citation type="journal article" date="2015" name="Nature">
        <title>Complex archaea that bridge the gap between prokaryotes and eukaryotes.</title>
        <authorList>
            <person name="Spang A."/>
            <person name="Saw J.H."/>
            <person name="Jorgensen S.L."/>
            <person name="Zaremba-Niedzwiedzka K."/>
            <person name="Martijn J."/>
            <person name="Lind A.E."/>
            <person name="van Eijk R."/>
            <person name="Schleper C."/>
            <person name="Guy L."/>
            <person name="Ettema T.J."/>
        </authorList>
    </citation>
    <scope>NUCLEOTIDE SEQUENCE</scope>
</reference>
<accession>A0A0F8Y8Q1</accession>
<evidence type="ECO:0000313" key="1">
    <source>
        <dbReference type="EMBL" id="KKK77753.1"/>
    </source>
</evidence>
<dbReference type="EMBL" id="LAZR01054806">
    <property type="protein sequence ID" value="KKK77753.1"/>
    <property type="molecule type" value="Genomic_DNA"/>
</dbReference>
<feature type="non-terminal residue" evidence="1">
    <location>
        <position position="54"/>
    </location>
</feature>
<protein>
    <submittedName>
        <fullName evidence="1">Uncharacterized protein</fullName>
    </submittedName>
</protein>
<proteinExistence type="predicted"/>
<name>A0A0F8Y8Q1_9ZZZZ</name>
<dbReference type="AlphaFoldDB" id="A0A0F8Y8Q1"/>
<organism evidence="1">
    <name type="scientific">marine sediment metagenome</name>
    <dbReference type="NCBI Taxonomy" id="412755"/>
    <lineage>
        <taxon>unclassified sequences</taxon>
        <taxon>metagenomes</taxon>
        <taxon>ecological metagenomes</taxon>
    </lineage>
</organism>
<sequence length="54" mass="5993">MAYQTTWDVKIVVVSRGKPASDVSDLLNQGYDIRGFTADNQSHSVLLIKKTLPD</sequence>